<comment type="caution">
    <text evidence="6">The sequence shown here is derived from an EMBL/GenBank/DDBJ whole genome shotgun (WGS) entry which is preliminary data.</text>
</comment>
<dbReference type="SUPFAM" id="SSF117281">
    <property type="entry name" value="Kelch motif"/>
    <property type="match status" value="2"/>
</dbReference>
<keyword evidence="1" id="KW-0880">Kelch repeat</keyword>
<accession>A0A2Z6QSQ1</accession>
<dbReference type="PANTHER" id="PTHR46093:SF18">
    <property type="entry name" value="FIBRONECTIN TYPE-III DOMAIN-CONTAINING PROTEIN"/>
    <property type="match status" value="1"/>
</dbReference>
<evidence type="ECO:0000256" key="4">
    <source>
        <dbReference type="SAM" id="Phobius"/>
    </source>
</evidence>
<keyword evidence="4" id="KW-0472">Membrane</keyword>
<evidence type="ECO:0000256" key="1">
    <source>
        <dbReference type="ARBA" id="ARBA00022441"/>
    </source>
</evidence>
<sequence>MLKQFVTLVATSCIELLVQSVNAALPDPRWGHASVLVRNNLYIYGGKVGKSRESDLNDTSQNSNQLLVLDVSNSFLVSDPGWISRFVGPKVAYHTLSIGGPQNELLVLYGGEYANSTDEQVLENPLLYYDTLNSSSIWNNANLSVGTPRMSHTAVTKLDDSMNYFFGGIPTVSNSLISSQVQFQDLFKLDTINNLWSIQTTDPNTPSGRFHHTATILSDGKMYVIGGYSKDELVDMSQIYVYDTINARWSFQTASGTLPTARRAHAAAGTHNGKVIIHGGVSMNYDVLYGDVAVLDTTQSQYMWSIEETKGAAPPARYSHTATMVGTNMLIAFGYLTNDVADNNMYALDTTTFTWNENYTPNNLEYTDTMPRSNVSKTPSSSNAGVIAGSTIGVITFFSLIGGLFFLYRKRKRDSFYAAPYSGTEELTSNPDKTKKFSVSSGSTAVEELSRPSMSSGLAVPTTGTSENGAHGKDYTTLLEERMMGSDVQQTNFMIVPKSPLRVTNPDNI</sequence>
<keyword evidence="4" id="KW-1133">Transmembrane helix</keyword>
<keyword evidence="4" id="KW-0812">Transmembrane</keyword>
<dbReference type="Gene3D" id="2.120.10.80">
    <property type="entry name" value="Kelch-type beta propeller"/>
    <property type="match status" value="2"/>
</dbReference>
<feature type="transmembrane region" description="Helical" evidence="4">
    <location>
        <begin position="384"/>
        <end position="408"/>
    </location>
</feature>
<evidence type="ECO:0008006" key="8">
    <source>
        <dbReference type="Google" id="ProtNLM"/>
    </source>
</evidence>
<dbReference type="InterPro" id="IPR015915">
    <property type="entry name" value="Kelch-typ_b-propeller"/>
</dbReference>
<feature type="chain" id="PRO_5016354599" description="Galactose oxidase" evidence="5">
    <location>
        <begin position="24"/>
        <end position="509"/>
    </location>
</feature>
<feature type="compositionally biased region" description="Polar residues" evidence="3">
    <location>
        <begin position="425"/>
        <end position="444"/>
    </location>
</feature>
<dbReference type="Proteomes" id="UP000247702">
    <property type="component" value="Unassembled WGS sequence"/>
</dbReference>
<name>A0A2Z6QSQ1_9GLOM</name>
<feature type="signal peptide" evidence="5">
    <location>
        <begin position="1"/>
        <end position="23"/>
    </location>
</feature>
<evidence type="ECO:0000313" key="6">
    <source>
        <dbReference type="EMBL" id="GBB83738.1"/>
    </source>
</evidence>
<evidence type="ECO:0000313" key="7">
    <source>
        <dbReference type="Proteomes" id="UP000247702"/>
    </source>
</evidence>
<evidence type="ECO:0000256" key="2">
    <source>
        <dbReference type="ARBA" id="ARBA00022737"/>
    </source>
</evidence>
<keyword evidence="7" id="KW-1185">Reference proteome</keyword>
<dbReference type="Pfam" id="PF24681">
    <property type="entry name" value="Kelch_KLHDC2_KLHL20_DRC7"/>
    <property type="match status" value="1"/>
</dbReference>
<evidence type="ECO:0000256" key="3">
    <source>
        <dbReference type="SAM" id="MobiDB-lite"/>
    </source>
</evidence>
<dbReference type="AlphaFoldDB" id="A0A2Z6QSQ1"/>
<evidence type="ECO:0000256" key="5">
    <source>
        <dbReference type="SAM" id="SignalP"/>
    </source>
</evidence>
<dbReference type="EMBL" id="BEXD01000048">
    <property type="protein sequence ID" value="GBB83738.1"/>
    <property type="molecule type" value="Genomic_DNA"/>
</dbReference>
<reference evidence="6 7" key="1">
    <citation type="submission" date="2017-11" db="EMBL/GenBank/DDBJ databases">
        <title>The genome of Rhizophagus clarus HR1 reveals common genetic basis of auxotrophy among arbuscular mycorrhizal fungi.</title>
        <authorList>
            <person name="Kobayashi Y."/>
        </authorList>
    </citation>
    <scope>NUCLEOTIDE SEQUENCE [LARGE SCALE GENOMIC DNA]</scope>
    <source>
        <strain evidence="6 7">HR1</strain>
    </source>
</reference>
<organism evidence="6 7">
    <name type="scientific">Rhizophagus clarus</name>
    <dbReference type="NCBI Taxonomy" id="94130"/>
    <lineage>
        <taxon>Eukaryota</taxon>
        <taxon>Fungi</taxon>
        <taxon>Fungi incertae sedis</taxon>
        <taxon>Mucoromycota</taxon>
        <taxon>Glomeromycotina</taxon>
        <taxon>Glomeromycetes</taxon>
        <taxon>Glomerales</taxon>
        <taxon>Glomeraceae</taxon>
        <taxon>Rhizophagus</taxon>
    </lineage>
</organism>
<protein>
    <recommendedName>
        <fullName evidence="8">Galactose oxidase</fullName>
    </recommendedName>
</protein>
<gene>
    <name evidence="6" type="ORF">RclHR1_10400002</name>
</gene>
<dbReference type="PANTHER" id="PTHR46093">
    <property type="entry name" value="ACYL-COA-BINDING DOMAIN-CONTAINING PROTEIN 5"/>
    <property type="match status" value="1"/>
</dbReference>
<proteinExistence type="predicted"/>
<feature type="compositionally biased region" description="Polar residues" evidence="3">
    <location>
        <begin position="452"/>
        <end position="468"/>
    </location>
</feature>
<keyword evidence="5" id="KW-0732">Signal</keyword>
<feature type="region of interest" description="Disordered" evidence="3">
    <location>
        <begin position="422"/>
        <end position="472"/>
    </location>
</feature>
<keyword evidence="2" id="KW-0677">Repeat</keyword>